<reference evidence="2 3" key="1">
    <citation type="submission" date="2019-06" db="EMBL/GenBank/DDBJ databases">
        <title>Genome Sequence of the Brown Rot Fungal Pathogen Monilinia fructicola.</title>
        <authorList>
            <person name="De Miccolis Angelini R.M."/>
            <person name="Landi L."/>
            <person name="Abate D."/>
            <person name="Pollastro S."/>
            <person name="Romanazzi G."/>
            <person name="Faretra F."/>
        </authorList>
    </citation>
    <scope>NUCLEOTIDE SEQUENCE [LARGE SCALE GENOMIC DNA]</scope>
    <source>
        <strain evidence="2 3">Mfrc123</strain>
    </source>
</reference>
<evidence type="ECO:0000313" key="3">
    <source>
        <dbReference type="Proteomes" id="UP000322873"/>
    </source>
</evidence>
<dbReference type="Proteomes" id="UP000322873">
    <property type="component" value="Unassembled WGS sequence"/>
</dbReference>
<sequence length="98" mass="11293">MQVAIQEIPSSYQNGALSDHFEYVDGSAKLNTAPNFTSDIMRNEVDWKDIPELNALLKISITRVINRASTLEIIEEEPRRSKTYPGKMRTRLISRQRQ</sequence>
<dbReference type="EMBL" id="VICG01000015">
    <property type="protein sequence ID" value="KAA8564753.1"/>
    <property type="molecule type" value="Genomic_DNA"/>
</dbReference>
<name>A0A5M9J8W5_MONFR</name>
<dbReference type="AlphaFoldDB" id="A0A5M9J8W5"/>
<comment type="caution">
    <text evidence="2">The sequence shown here is derived from an EMBL/GenBank/DDBJ whole genome shotgun (WGS) entry which is preliminary data.</text>
</comment>
<organism evidence="2 3">
    <name type="scientific">Monilinia fructicola</name>
    <name type="common">Brown rot fungus</name>
    <name type="synonym">Ciboria fructicola</name>
    <dbReference type="NCBI Taxonomy" id="38448"/>
    <lineage>
        <taxon>Eukaryota</taxon>
        <taxon>Fungi</taxon>
        <taxon>Dikarya</taxon>
        <taxon>Ascomycota</taxon>
        <taxon>Pezizomycotina</taxon>
        <taxon>Leotiomycetes</taxon>
        <taxon>Helotiales</taxon>
        <taxon>Sclerotiniaceae</taxon>
        <taxon>Monilinia</taxon>
    </lineage>
</organism>
<evidence type="ECO:0000313" key="2">
    <source>
        <dbReference type="EMBL" id="KAA8564753.1"/>
    </source>
</evidence>
<keyword evidence="3" id="KW-1185">Reference proteome</keyword>
<protein>
    <submittedName>
        <fullName evidence="2">Uncharacterized protein</fullName>
    </submittedName>
</protein>
<accession>A0A5M9J8W5</accession>
<evidence type="ECO:0000256" key="1">
    <source>
        <dbReference type="SAM" id="MobiDB-lite"/>
    </source>
</evidence>
<proteinExistence type="predicted"/>
<feature type="region of interest" description="Disordered" evidence="1">
    <location>
        <begin position="79"/>
        <end position="98"/>
    </location>
</feature>
<feature type="compositionally biased region" description="Basic residues" evidence="1">
    <location>
        <begin position="88"/>
        <end position="98"/>
    </location>
</feature>
<gene>
    <name evidence="2" type="ORF">EYC84_011640</name>
</gene>